<evidence type="ECO:0000313" key="2">
    <source>
        <dbReference type="Proteomes" id="UP000596660"/>
    </source>
</evidence>
<dbReference type="GO" id="GO:0005739">
    <property type="term" value="C:mitochondrion"/>
    <property type="evidence" value="ECO:0007669"/>
    <property type="project" value="EnsemblPlants"/>
</dbReference>
<sequence>MSHYRVAALHKLLRNAIGISCTGISSSTRTPAVNGLYCRRLLQPLSYSPSRYYCANHVPNINPVALQMIDYALGLARSQKTDESYGEALLVLEQGLSSQSQGGPDATIENTKGVILLAISSLLSERGNIDEAMQALLMIQDLSSSYVGVRVAAMEALVGLNLEIGLDDTSSVLADKCLKLLEHESLETGDERGYKVFSARSKAIKGLVEIVHGNMESAKGFFEGCLDEGCIGNASLSYGEFLHAKRDFNAAKELYQKAIAESSEKKDFNYPYDLGACNMSPEEVLLAATCALGQLESHLGNFGDAELILTRALKKAEEYFGTHHPKVGAVLTCIALLYRQKAIAERSSSLLIQEGLYRKAIDMLKAPPLETDDAKANVEHVRENVDKRDVVALARGGYGEVLCVQQNRNDEGERMQKWAEAWWRNRRLSLAEALDISKSSSKVLVLDTRICRAL</sequence>
<dbReference type="OMA" id="AWEATMG"/>
<dbReference type="InterPro" id="IPR011990">
    <property type="entry name" value="TPR-like_helical_dom_sf"/>
</dbReference>
<dbReference type="Proteomes" id="UP000596660">
    <property type="component" value="Unplaced"/>
</dbReference>
<dbReference type="PANTHER" id="PTHR47868:SF2">
    <property type="entry name" value="OS05G0457700 PROTEIN"/>
    <property type="match status" value="1"/>
</dbReference>
<gene>
    <name evidence="1" type="primary">LOC110735044</name>
</gene>
<organism evidence="1 2">
    <name type="scientific">Chenopodium quinoa</name>
    <name type="common">Quinoa</name>
    <dbReference type="NCBI Taxonomy" id="63459"/>
    <lineage>
        <taxon>Eukaryota</taxon>
        <taxon>Viridiplantae</taxon>
        <taxon>Streptophyta</taxon>
        <taxon>Embryophyta</taxon>
        <taxon>Tracheophyta</taxon>
        <taxon>Spermatophyta</taxon>
        <taxon>Magnoliopsida</taxon>
        <taxon>eudicotyledons</taxon>
        <taxon>Gunneridae</taxon>
        <taxon>Pentapetalae</taxon>
        <taxon>Caryophyllales</taxon>
        <taxon>Chenopodiaceae</taxon>
        <taxon>Chenopodioideae</taxon>
        <taxon>Atripliceae</taxon>
        <taxon>Chenopodium</taxon>
    </lineage>
</organism>
<dbReference type="GO" id="GO:1901703">
    <property type="term" value="P:protein localization involved in auxin polar transport"/>
    <property type="evidence" value="ECO:0007669"/>
    <property type="project" value="EnsemblPlants"/>
</dbReference>
<dbReference type="GeneID" id="110735044"/>
<protein>
    <submittedName>
        <fullName evidence="1">Uncharacterized protein</fullName>
    </submittedName>
</protein>
<evidence type="ECO:0000313" key="1">
    <source>
        <dbReference type="EnsemblPlants" id="AUR62018119-RA:cds"/>
    </source>
</evidence>
<dbReference type="PANTHER" id="PTHR47868">
    <property type="entry name" value="OS05G0457700 PROTEIN"/>
    <property type="match status" value="1"/>
</dbReference>
<dbReference type="GO" id="GO:0010073">
    <property type="term" value="P:meristem maintenance"/>
    <property type="evidence" value="ECO:0007669"/>
    <property type="project" value="EnsemblPlants"/>
</dbReference>
<dbReference type="Pfam" id="PF13374">
    <property type="entry name" value="TPR_10"/>
    <property type="match status" value="1"/>
</dbReference>
<dbReference type="Gene3D" id="1.25.40.10">
    <property type="entry name" value="Tetratricopeptide repeat domain"/>
    <property type="match status" value="1"/>
</dbReference>
<keyword evidence="2" id="KW-1185">Reference proteome</keyword>
<dbReference type="AlphaFoldDB" id="A0A803LSC5"/>
<dbReference type="RefSeq" id="XP_021770859.1">
    <property type="nucleotide sequence ID" value="XM_021915167.1"/>
</dbReference>
<reference evidence="1" key="2">
    <citation type="submission" date="2021-03" db="UniProtKB">
        <authorList>
            <consortium name="EnsemblPlants"/>
        </authorList>
    </citation>
    <scope>IDENTIFICATION</scope>
</reference>
<accession>A0A803LSC5</accession>
<dbReference type="SMR" id="A0A803LSC5"/>
<dbReference type="RefSeq" id="XP_021770860.1">
    <property type="nucleotide sequence ID" value="XM_021915168.1"/>
</dbReference>
<dbReference type="RefSeq" id="XP_021770861.1">
    <property type="nucleotide sequence ID" value="XM_021915169.1"/>
</dbReference>
<reference evidence="1" key="1">
    <citation type="journal article" date="2017" name="Nature">
        <title>The genome of Chenopodium quinoa.</title>
        <authorList>
            <person name="Jarvis D.E."/>
            <person name="Ho Y.S."/>
            <person name="Lightfoot D.J."/>
            <person name="Schmoeckel S.M."/>
            <person name="Li B."/>
            <person name="Borm T.J.A."/>
            <person name="Ohyanagi H."/>
            <person name="Mineta K."/>
            <person name="Michell C.T."/>
            <person name="Saber N."/>
            <person name="Kharbatia N.M."/>
            <person name="Rupper R.R."/>
            <person name="Sharp A.R."/>
            <person name="Dally N."/>
            <person name="Boughton B.A."/>
            <person name="Woo Y.H."/>
            <person name="Gao G."/>
            <person name="Schijlen E.G.W.M."/>
            <person name="Guo X."/>
            <person name="Momin A.A."/>
            <person name="Negrao S."/>
            <person name="Al-Babili S."/>
            <person name="Gehring C."/>
            <person name="Roessner U."/>
            <person name="Jung C."/>
            <person name="Murphy K."/>
            <person name="Arold S.T."/>
            <person name="Gojobori T."/>
            <person name="van der Linden C.G."/>
            <person name="van Loo E.N."/>
            <person name="Jellen E.N."/>
            <person name="Maughan P.J."/>
            <person name="Tester M."/>
        </authorList>
    </citation>
    <scope>NUCLEOTIDE SEQUENCE [LARGE SCALE GENOMIC DNA]</scope>
    <source>
        <strain evidence="1">cv. PI 614886</strain>
    </source>
</reference>
<dbReference type="KEGG" id="cqi:110735044"/>
<dbReference type="Gramene" id="AUR62018119-RA">
    <property type="protein sequence ID" value="AUR62018119-RA:cds"/>
    <property type="gene ID" value="AUR62018119"/>
</dbReference>
<proteinExistence type="predicted"/>
<name>A0A803LSC5_CHEQI</name>
<dbReference type="SUPFAM" id="SSF48452">
    <property type="entry name" value="TPR-like"/>
    <property type="match status" value="1"/>
</dbReference>
<dbReference type="EnsemblPlants" id="AUR62018119-RA">
    <property type="protein sequence ID" value="AUR62018119-RA:cds"/>
    <property type="gene ID" value="AUR62018119"/>
</dbReference>
<dbReference type="OrthoDB" id="1892356at2759"/>